<gene>
    <name evidence="9" type="ORF">PG986_012544</name>
</gene>
<keyword evidence="10" id="KW-1185">Reference proteome</keyword>
<keyword evidence="7" id="KW-0472">Membrane</keyword>
<comment type="caution">
    <text evidence="9">The sequence shown here is derived from an EMBL/GenBank/DDBJ whole genome shotgun (WGS) entry which is preliminary data.</text>
</comment>
<keyword evidence="7" id="KW-1133">Transmembrane helix</keyword>
<comment type="cofactor">
    <cofactor evidence="1">
        <name>FAD</name>
        <dbReference type="ChEBI" id="CHEBI:57692"/>
    </cofactor>
</comment>
<dbReference type="RefSeq" id="XP_066695462.1">
    <property type="nucleotide sequence ID" value="XM_066848766.1"/>
</dbReference>
<evidence type="ECO:0000256" key="1">
    <source>
        <dbReference type="ARBA" id="ARBA00001974"/>
    </source>
</evidence>
<evidence type="ECO:0000313" key="9">
    <source>
        <dbReference type="EMBL" id="KAK7943431.1"/>
    </source>
</evidence>
<dbReference type="PANTHER" id="PTHR47356">
    <property type="entry name" value="FAD-DEPENDENT MONOOXYGENASE ASQG-RELATED"/>
    <property type="match status" value="1"/>
</dbReference>
<evidence type="ECO:0000256" key="3">
    <source>
        <dbReference type="ARBA" id="ARBA00007992"/>
    </source>
</evidence>
<evidence type="ECO:0000256" key="5">
    <source>
        <dbReference type="ARBA" id="ARBA00022827"/>
    </source>
</evidence>
<keyword evidence="4" id="KW-0285">Flavoprotein</keyword>
<evidence type="ECO:0000256" key="4">
    <source>
        <dbReference type="ARBA" id="ARBA00022630"/>
    </source>
</evidence>
<feature type="domain" description="FAD-binding" evidence="8">
    <location>
        <begin position="11"/>
        <end position="173"/>
    </location>
</feature>
<evidence type="ECO:0000256" key="6">
    <source>
        <dbReference type="ARBA" id="ARBA00023002"/>
    </source>
</evidence>
<dbReference type="GeneID" id="92081828"/>
<dbReference type="PRINTS" id="PR00420">
    <property type="entry name" value="RNGMNOXGNASE"/>
</dbReference>
<comment type="similarity">
    <text evidence="3">Belongs to the paxM FAD-dependent monooxygenase family.</text>
</comment>
<dbReference type="EMBL" id="JAQQWE010000008">
    <property type="protein sequence ID" value="KAK7943431.1"/>
    <property type="molecule type" value="Genomic_DNA"/>
</dbReference>
<proteinExistence type="inferred from homology"/>
<dbReference type="PANTHER" id="PTHR47356:SF2">
    <property type="entry name" value="FAD-BINDING DOMAIN-CONTAINING PROTEIN-RELATED"/>
    <property type="match status" value="1"/>
</dbReference>
<dbReference type="InterPro" id="IPR036188">
    <property type="entry name" value="FAD/NAD-bd_sf"/>
</dbReference>
<organism evidence="9 10">
    <name type="scientific">Apiospora aurea</name>
    <dbReference type="NCBI Taxonomy" id="335848"/>
    <lineage>
        <taxon>Eukaryota</taxon>
        <taxon>Fungi</taxon>
        <taxon>Dikarya</taxon>
        <taxon>Ascomycota</taxon>
        <taxon>Pezizomycotina</taxon>
        <taxon>Sordariomycetes</taxon>
        <taxon>Xylariomycetidae</taxon>
        <taxon>Amphisphaeriales</taxon>
        <taxon>Apiosporaceae</taxon>
        <taxon>Apiospora</taxon>
    </lineage>
</organism>
<accession>A0ABR1Q1G2</accession>
<sequence>MDGPGTDGWFKVIIVGAGVAGLTLAHAFDKAADIDYVVLDKHPVAPAWGSSISMYPNGARILDQLGLYDVMVAKTAEMQDFHLRGSDGKTHTTSPFLKEISDRNGYLAMTFERRVFLQTLYDELPDKSKVIEHARASSITEDASRVKVVLADGAVHEGDIVIGCDGIHSAVRELMWERAHRLCPGLITVDEKQSITATYTCLTGVAPYQHGLGADAVSAVSHDGFSFLFLTQPDHVYFFLFVKMPHGRVSKHPNRLRFTEADADAEAARYLECPVSETLVFGDVWKTRTCGVLVALDEGRAQGHAQRGFGGNLAMESAVVLANEIYAAVDHRRHRSDDEKEKKPSDNEIRRAFQDYQESHMPRIKLFYHLSWAWTRMQAYDGWGWYMMQRWILPALFVPGAKQVAVFLASAPKLSFVPFEEHIGTRSWAKQKWELPAAKKNNNEPQLGSSGRTVFFKGLVFLFAVSAFIIYSAGVWSLGRGARSPLDLE</sequence>
<keyword evidence="6" id="KW-0560">Oxidoreductase</keyword>
<dbReference type="Pfam" id="PF01494">
    <property type="entry name" value="FAD_binding_3"/>
    <property type="match status" value="1"/>
</dbReference>
<dbReference type="InterPro" id="IPR050562">
    <property type="entry name" value="FAD_mOase_fung"/>
</dbReference>
<evidence type="ECO:0000259" key="8">
    <source>
        <dbReference type="Pfam" id="PF01494"/>
    </source>
</evidence>
<name>A0ABR1Q1G2_9PEZI</name>
<keyword evidence="5" id="KW-0274">FAD</keyword>
<dbReference type="InterPro" id="IPR002938">
    <property type="entry name" value="FAD-bd"/>
</dbReference>
<protein>
    <submittedName>
        <fullName evidence="9">FAD binding domain protein</fullName>
    </submittedName>
</protein>
<reference evidence="9 10" key="1">
    <citation type="submission" date="2023-01" db="EMBL/GenBank/DDBJ databases">
        <title>Analysis of 21 Apiospora genomes using comparative genomics revels a genus with tremendous synthesis potential of carbohydrate active enzymes and secondary metabolites.</title>
        <authorList>
            <person name="Sorensen T."/>
        </authorList>
    </citation>
    <scope>NUCLEOTIDE SEQUENCE [LARGE SCALE GENOMIC DNA]</scope>
    <source>
        <strain evidence="9 10">CBS 24483</strain>
    </source>
</reference>
<dbReference type="Proteomes" id="UP001391051">
    <property type="component" value="Unassembled WGS sequence"/>
</dbReference>
<dbReference type="SUPFAM" id="SSF51905">
    <property type="entry name" value="FAD/NAD(P)-binding domain"/>
    <property type="match status" value="1"/>
</dbReference>
<evidence type="ECO:0000256" key="7">
    <source>
        <dbReference type="SAM" id="Phobius"/>
    </source>
</evidence>
<feature type="transmembrane region" description="Helical" evidence="7">
    <location>
        <begin position="454"/>
        <end position="478"/>
    </location>
</feature>
<evidence type="ECO:0000256" key="2">
    <source>
        <dbReference type="ARBA" id="ARBA00005179"/>
    </source>
</evidence>
<evidence type="ECO:0000313" key="10">
    <source>
        <dbReference type="Proteomes" id="UP001391051"/>
    </source>
</evidence>
<keyword evidence="7" id="KW-0812">Transmembrane</keyword>
<dbReference type="Gene3D" id="3.50.50.60">
    <property type="entry name" value="FAD/NAD(P)-binding domain"/>
    <property type="match status" value="1"/>
</dbReference>
<comment type="pathway">
    <text evidence="2">Secondary metabolite biosynthesis.</text>
</comment>